<proteinExistence type="predicted"/>
<dbReference type="CTD" id="3665"/>
<feature type="compositionally biased region" description="Polar residues" evidence="6">
    <location>
        <begin position="115"/>
        <end position="129"/>
    </location>
</feature>
<keyword evidence="5" id="KW-0539">Nucleus</keyword>
<dbReference type="OMA" id="HEIAQME"/>
<keyword evidence="2" id="KW-0805">Transcription regulation</keyword>
<dbReference type="Ensembl" id="ENSVKKT00000006217.1">
    <property type="protein sequence ID" value="ENSVKKP00000006056.1"/>
    <property type="gene ID" value="ENSVKKG00000004410.1"/>
</dbReference>
<dbReference type="SUPFAM" id="SSF46785">
    <property type="entry name" value="Winged helix' DNA-binding domain"/>
    <property type="match status" value="1"/>
</dbReference>
<evidence type="ECO:0000256" key="4">
    <source>
        <dbReference type="ARBA" id="ARBA00023163"/>
    </source>
</evidence>
<feature type="region of interest" description="Disordered" evidence="6">
    <location>
        <begin position="115"/>
        <end position="155"/>
    </location>
</feature>
<keyword evidence="3" id="KW-0238">DNA-binding</keyword>
<dbReference type="InterPro" id="IPR036390">
    <property type="entry name" value="WH_DNA-bd_sf"/>
</dbReference>
<dbReference type="InterPro" id="IPR019817">
    <property type="entry name" value="Interferon_reg_fac_CS"/>
</dbReference>
<dbReference type="GO" id="GO:0000981">
    <property type="term" value="F:DNA-binding transcription factor activity, RNA polymerase II-specific"/>
    <property type="evidence" value="ECO:0007669"/>
    <property type="project" value="TreeGrafter"/>
</dbReference>
<dbReference type="PROSITE" id="PS51507">
    <property type="entry name" value="IRF_2"/>
    <property type="match status" value="1"/>
</dbReference>
<dbReference type="PROSITE" id="PS00601">
    <property type="entry name" value="IRF_1"/>
    <property type="match status" value="1"/>
</dbReference>
<dbReference type="GO" id="GO:0005634">
    <property type="term" value="C:nucleus"/>
    <property type="evidence" value="ECO:0007669"/>
    <property type="project" value="UniProtKB-SubCell"/>
</dbReference>
<dbReference type="Gene3D" id="1.10.10.10">
    <property type="entry name" value="Winged helix-like DNA-binding domain superfamily/Winged helix DNA-binding domain"/>
    <property type="match status" value="1"/>
</dbReference>
<comment type="subcellular location">
    <subcellularLocation>
        <location evidence="1">Nucleus</location>
    </subcellularLocation>
</comment>
<dbReference type="RefSeq" id="XP_044281830.1">
    <property type="nucleotide sequence ID" value="XM_044425895.1"/>
</dbReference>
<evidence type="ECO:0000256" key="3">
    <source>
        <dbReference type="ARBA" id="ARBA00023125"/>
    </source>
</evidence>
<name>A0A8D2IW57_VARKO</name>
<dbReference type="Pfam" id="PF00605">
    <property type="entry name" value="IRF"/>
    <property type="match status" value="1"/>
</dbReference>
<evidence type="ECO:0000313" key="8">
    <source>
        <dbReference type="Ensembl" id="ENSVKKP00000006056.1"/>
    </source>
</evidence>
<keyword evidence="4" id="KW-0804">Transcription</keyword>
<dbReference type="InterPro" id="IPR017855">
    <property type="entry name" value="SMAD-like_dom_sf"/>
</dbReference>
<evidence type="ECO:0000259" key="7">
    <source>
        <dbReference type="PROSITE" id="PS51507"/>
    </source>
</evidence>
<dbReference type="PANTHER" id="PTHR11949:SF2">
    <property type="entry name" value="INTERFERON REGULATORY FACTOR 7"/>
    <property type="match status" value="1"/>
</dbReference>
<evidence type="ECO:0000313" key="9">
    <source>
        <dbReference type="Proteomes" id="UP000694545"/>
    </source>
</evidence>
<protein>
    <submittedName>
        <fullName evidence="8">Interferon regulatory factor 7</fullName>
    </submittedName>
</protein>
<dbReference type="Pfam" id="PF10401">
    <property type="entry name" value="IRF-3"/>
    <property type="match status" value="1"/>
</dbReference>
<organism evidence="8 9">
    <name type="scientific">Varanus komodoensis</name>
    <name type="common">Komodo dragon</name>
    <dbReference type="NCBI Taxonomy" id="61221"/>
    <lineage>
        <taxon>Eukaryota</taxon>
        <taxon>Metazoa</taxon>
        <taxon>Chordata</taxon>
        <taxon>Craniata</taxon>
        <taxon>Vertebrata</taxon>
        <taxon>Euteleostomi</taxon>
        <taxon>Lepidosauria</taxon>
        <taxon>Squamata</taxon>
        <taxon>Bifurcata</taxon>
        <taxon>Unidentata</taxon>
        <taxon>Episquamata</taxon>
        <taxon>Toxicofera</taxon>
        <taxon>Anguimorpha</taxon>
        <taxon>Paleoanguimorpha</taxon>
        <taxon>Varanoidea</taxon>
        <taxon>Varanidae</taxon>
        <taxon>Varanus</taxon>
    </lineage>
</organism>
<dbReference type="PRINTS" id="PR00267">
    <property type="entry name" value="INTFRNREGFCT"/>
</dbReference>
<dbReference type="GO" id="GO:0000978">
    <property type="term" value="F:RNA polymerase II cis-regulatory region sequence-specific DNA binding"/>
    <property type="evidence" value="ECO:0007669"/>
    <property type="project" value="TreeGrafter"/>
</dbReference>
<dbReference type="GeneID" id="123021261"/>
<dbReference type="InterPro" id="IPR001346">
    <property type="entry name" value="Interferon_reg_fact_DNA-bd_dom"/>
</dbReference>
<accession>A0A8D2IW57</accession>
<gene>
    <name evidence="8" type="primary">IRF7</name>
</gene>
<feature type="domain" description="IRF tryptophan pentad repeat" evidence="7">
    <location>
        <begin position="10"/>
        <end position="110"/>
    </location>
</feature>
<reference evidence="8" key="2">
    <citation type="submission" date="2025-09" db="UniProtKB">
        <authorList>
            <consortium name="Ensembl"/>
        </authorList>
    </citation>
    <scope>IDENTIFICATION</scope>
</reference>
<dbReference type="InterPro" id="IPR019471">
    <property type="entry name" value="Interferon_reg_factor-3"/>
</dbReference>
<evidence type="ECO:0000256" key="6">
    <source>
        <dbReference type="SAM" id="MobiDB-lite"/>
    </source>
</evidence>
<dbReference type="GO" id="GO:0002376">
    <property type="term" value="P:immune system process"/>
    <property type="evidence" value="ECO:0007669"/>
    <property type="project" value="TreeGrafter"/>
</dbReference>
<evidence type="ECO:0000256" key="2">
    <source>
        <dbReference type="ARBA" id="ARBA00023015"/>
    </source>
</evidence>
<dbReference type="SUPFAM" id="SSF49879">
    <property type="entry name" value="SMAD/FHA domain"/>
    <property type="match status" value="1"/>
</dbReference>
<dbReference type="SMART" id="SM00348">
    <property type="entry name" value="IRF"/>
    <property type="match status" value="1"/>
</dbReference>
<dbReference type="GO" id="GO:0045893">
    <property type="term" value="P:positive regulation of DNA-templated transcription"/>
    <property type="evidence" value="ECO:0007669"/>
    <property type="project" value="UniProtKB-ARBA"/>
</dbReference>
<dbReference type="CDD" id="cd00103">
    <property type="entry name" value="IRF"/>
    <property type="match status" value="1"/>
</dbReference>
<evidence type="ECO:0000256" key="5">
    <source>
        <dbReference type="ARBA" id="ARBA00023242"/>
    </source>
</evidence>
<reference evidence="8" key="1">
    <citation type="submission" date="2025-08" db="UniProtKB">
        <authorList>
            <consortium name="Ensembl"/>
        </authorList>
    </citation>
    <scope>IDENTIFICATION</scope>
</reference>
<dbReference type="Gene3D" id="2.60.200.10">
    <property type="match status" value="1"/>
</dbReference>
<dbReference type="InterPro" id="IPR036388">
    <property type="entry name" value="WH-like_DNA-bd_sf"/>
</dbReference>
<keyword evidence="9" id="KW-1185">Reference proteome</keyword>
<evidence type="ECO:0000256" key="1">
    <source>
        <dbReference type="ARBA" id="ARBA00004123"/>
    </source>
</evidence>
<sequence>MAENGWAYQKVGFFDWLIKEINSGNYEGLSWTDESRTAFCIPWKHNSRKDLVDTDYKIFKAWAMFSNKYNEDLQNPAKWKLNFRCAMMSTKRFEEVKLNNPNYHVYRIISPKSSTAAPANYPANTSNLSDPEDDLHISPNSEAAPALSQPTPSGQQEIHTAFKALSLENQVQGSDGSSAGDLNQHSEDILQWVLQQANLTETFSWANAPVAHPPGAVAYEQGSVYAIPHVNQNGCLSLGNGVVNEPGASNGYEKTTGWLAASIPTSQPTVTLPLQPAQQISPVTNQINHVEALYKDHCFTENLIMNEEPLGNGMMNHATVNDFQPASQQIMMEPNLFGSPVEQPPVNTAPAQNGAGTNPLNLDVFIYYRGKLLYETVVDTSSCLLTYNNHYNYSAFDNLRIIQFPSLEVLPDQKQVQHTLTILQVAGLLLYQKNEKLCAKRLGKCKVFWAFSKQLDNIAEPPPTRMLPREEDVEIFNYGKFCQELKEFHDSLRHSSPDYTIYLCFGQCFSAAKPKESRLILVKLVPKLCKHWHECVQREGVSSLDSENMSLEISNSLYDMMDYLNNILMQMEEAA</sequence>
<dbReference type="AlphaFoldDB" id="A0A8D2IW57"/>
<dbReference type="InterPro" id="IPR008984">
    <property type="entry name" value="SMAD_FHA_dom_sf"/>
</dbReference>
<dbReference type="PANTHER" id="PTHR11949">
    <property type="entry name" value="INTERFERON REGULATORY FACTOR"/>
    <property type="match status" value="1"/>
</dbReference>
<dbReference type="Proteomes" id="UP000694545">
    <property type="component" value="Unplaced"/>
</dbReference>
<dbReference type="SMART" id="SM01243">
    <property type="entry name" value="IRF-3"/>
    <property type="match status" value="1"/>
</dbReference>